<evidence type="ECO:0000313" key="4">
    <source>
        <dbReference type="Proteomes" id="UP001346149"/>
    </source>
</evidence>
<feature type="coiled-coil region" evidence="1">
    <location>
        <begin position="164"/>
        <end position="275"/>
    </location>
</feature>
<organism evidence="3 4">
    <name type="scientific">Trapa natans</name>
    <name type="common">Water chestnut</name>
    <dbReference type="NCBI Taxonomy" id="22666"/>
    <lineage>
        <taxon>Eukaryota</taxon>
        <taxon>Viridiplantae</taxon>
        <taxon>Streptophyta</taxon>
        <taxon>Embryophyta</taxon>
        <taxon>Tracheophyta</taxon>
        <taxon>Spermatophyta</taxon>
        <taxon>Magnoliopsida</taxon>
        <taxon>eudicotyledons</taxon>
        <taxon>Gunneridae</taxon>
        <taxon>Pentapetalae</taxon>
        <taxon>rosids</taxon>
        <taxon>malvids</taxon>
        <taxon>Myrtales</taxon>
        <taxon>Lythraceae</taxon>
        <taxon>Trapa</taxon>
    </lineage>
</organism>
<protein>
    <submittedName>
        <fullName evidence="3">Uncharacterized protein</fullName>
    </submittedName>
</protein>
<dbReference type="GO" id="GO:0005200">
    <property type="term" value="F:structural constituent of cytoskeleton"/>
    <property type="evidence" value="ECO:0007669"/>
    <property type="project" value="TreeGrafter"/>
</dbReference>
<feature type="region of interest" description="Disordered" evidence="2">
    <location>
        <begin position="82"/>
        <end position="105"/>
    </location>
</feature>
<comment type="caution">
    <text evidence="3">The sequence shown here is derived from an EMBL/GenBank/DDBJ whole genome shotgun (WGS) entry which is preliminary data.</text>
</comment>
<dbReference type="PANTHER" id="PTHR47357">
    <property type="entry name" value="COP1-INTERACTIVE PROTEIN 1"/>
    <property type="match status" value="1"/>
</dbReference>
<evidence type="ECO:0000256" key="2">
    <source>
        <dbReference type="SAM" id="MobiDB-lite"/>
    </source>
</evidence>
<keyword evidence="4" id="KW-1185">Reference proteome</keyword>
<name>A0AAN7LE25_TRANT</name>
<accession>A0AAN7LE25</accession>
<dbReference type="Proteomes" id="UP001346149">
    <property type="component" value="Unassembled WGS sequence"/>
</dbReference>
<evidence type="ECO:0000256" key="1">
    <source>
        <dbReference type="SAM" id="Coils"/>
    </source>
</evidence>
<feature type="non-terminal residue" evidence="3">
    <location>
        <position position="1"/>
    </location>
</feature>
<reference evidence="3 4" key="1">
    <citation type="journal article" date="2023" name="Hortic Res">
        <title>Pangenome of water caltrop reveals structural variations and asymmetric subgenome divergence after allopolyploidization.</title>
        <authorList>
            <person name="Zhang X."/>
            <person name="Chen Y."/>
            <person name="Wang L."/>
            <person name="Yuan Y."/>
            <person name="Fang M."/>
            <person name="Shi L."/>
            <person name="Lu R."/>
            <person name="Comes H.P."/>
            <person name="Ma Y."/>
            <person name="Chen Y."/>
            <person name="Huang G."/>
            <person name="Zhou Y."/>
            <person name="Zheng Z."/>
            <person name="Qiu Y."/>
        </authorList>
    </citation>
    <scope>NUCLEOTIDE SEQUENCE [LARGE SCALE GENOMIC DNA]</scope>
    <source>
        <strain evidence="3">F231</strain>
    </source>
</reference>
<dbReference type="AlphaFoldDB" id="A0AAN7LE25"/>
<proteinExistence type="predicted"/>
<dbReference type="EMBL" id="JAXQNO010000014">
    <property type="protein sequence ID" value="KAK4784541.1"/>
    <property type="molecule type" value="Genomic_DNA"/>
</dbReference>
<dbReference type="GO" id="GO:0005856">
    <property type="term" value="C:cytoskeleton"/>
    <property type="evidence" value="ECO:0007669"/>
    <property type="project" value="TreeGrafter"/>
</dbReference>
<feature type="coiled-coil region" evidence="1">
    <location>
        <begin position="326"/>
        <end position="403"/>
    </location>
</feature>
<evidence type="ECO:0000313" key="3">
    <source>
        <dbReference type="EMBL" id="KAK4784541.1"/>
    </source>
</evidence>
<dbReference type="PANTHER" id="PTHR47357:SF1">
    <property type="entry name" value="SPINDLE POLE BODY COMPONENT 110"/>
    <property type="match status" value="1"/>
</dbReference>
<keyword evidence="1" id="KW-0175">Coiled coil</keyword>
<sequence length="504" mass="57506">FSLPVFSVTPSSSLLHLVSLSQRSVGVPVFSYTREFLQATPSLWFLMETRGIQQPDSFQVFPQATTPELNLQADNPIDLSFSSSDESFESSPNGGTESSSLSNDSESEYFSSAINGYLDTVRQMSDREQLQKKGKTMIEPISMNLSSDEVEADVCAKEGEYGNREELICRILQYEGELEVLNLKLQKSEGEVVMLKDALNKSDIAAHDLKVQLEAMKIEMEKKGANLDEATCKILHLETQIHELETHIAHSHCKTEMLINELSQAEENLGRSKENVAALSAGLDLERQKTVELQERIFTYQKEVSDRENEILMLLSAYSQAEGKHSVEKEELIEQWESQYKQLEENFRQREDEMKELHHALVRDMQEHISNSKVEVEERETQIDRLNKELDMLKLKHDMVVAEGDGLSARIQALLVELNCRDNHVKELTVATASLQEIASMLKSRVQALEDEVEMQKILISDGAEKKREAIRQLCFSLEHYRIGYHELREAFWGRSKRRAVFAS</sequence>
<gene>
    <name evidence="3" type="ORF">SAY86_018909</name>
</gene>